<proteinExistence type="predicted"/>
<dbReference type="InterPro" id="IPR000462">
    <property type="entry name" value="CDP-OH_P_trans"/>
</dbReference>
<sequence>MSNEEQRRPLKVRGATWSKNIASYLSKKDITPNQISIASIVFSIIASIFILLIPSAISYQEILFPILATIFIQMRLLCNLFDGMVALEGGKSTKSGELYNDIPDRVSDSILFIALGYSLTTFTFSIELGYLAALFAMMTAYIRVLGSSMNAGACFKGPMAKQHRMAILTFSLIFSIFESMIFEQNYILFIALLIITIGSFLTVVNRTFFIYKTLEGR</sequence>
<accession>A0A6L4WN32</accession>
<reference evidence="2 3" key="1">
    <citation type="submission" date="2019-10" db="EMBL/GenBank/DDBJ databases">
        <title>Poseidonibacter ostreae sp. nov., isolated from the gut of the Ostrea denselamellosa.</title>
        <authorList>
            <person name="Choi A."/>
        </authorList>
    </citation>
    <scope>NUCLEOTIDE SEQUENCE [LARGE SCALE GENOMIC DNA]</scope>
    <source>
        <strain evidence="2 3">SJOD-M-33</strain>
    </source>
</reference>
<dbReference type="GO" id="GO:0016020">
    <property type="term" value="C:membrane"/>
    <property type="evidence" value="ECO:0007669"/>
    <property type="project" value="InterPro"/>
</dbReference>
<protein>
    <submittedName>
        <fullName evidence="2">CDP-alcohol phosphatidyltransferase family protein</fullName>
    </submittedName>
</protein>
<dbReference type="Gene3D" id="1.20.120.1760">
    <property type="match status" value="1"/>
</dbReference>
<feature type="transmembrane region" description="Helical" evidence="1">
    <location>
        <begin position="35"/>
        <end position="57"/>
    </location>
</feature>
<name>A0A6L4WN32_9BACT</name>
<evidence type="ECO:0000313" key="2">
    <source>
        <dbReference type="EMBL" id="KAB7884434.1"/>
    </source>
</evidence>
<evidence type="ECO:0000313" key="3">
    <source>
        <dbReference type="Proteomes" id="UP000472839"/>
    </source>
</evidence>
<feature type="transmembrane region" description="Helical" evidence="1">
    <location>
        <begin position="130"/>
        <end position="153"/>
    </location>
</feature>
<keyword evidence="1" id="KW-0472">Membrane</keyword>
<gene>
    <name evidence="2" type="ORF">GBG19_15755</name>
</gene>
<organism evidence="2 3">
    <name type="scientific">Poseidonibacter ostreae</name>
    <dbReference type="NCBI Taxonomy" id="2654171"/>
    <lineage>
        <taxon>Bacteria</taxon>
        <taxon>Pseudomonadati</taxon>
        <taxon>Campylobacterota</taxon>
        <taxon>Epsilonproteobacteria</taxon>
        <taxon>Campylobacterales</taxon>
        <taxon>Arcobacteraceae</taxon>
        <taxon>Poseidonibacter</taxon>
    </lineage>
</organism>
<dbReference type="InterPro" id="IPR043130">
    <property type="entry name" value="CDP-OH_PTrfase_TM_dom"/>
</dbReference>
<feature type="transmembrane region" description="Helical" evidence="1">
    <location>
        <begin position="188"/>
        <end position="211"/>
    </location>
</feature>
<dbReference type="Pfam" id="PF01066">
    <property type="entry name" value="CDP-OH_P_transf"/>
    <property type="match status" value="1"/>
</dbReference>
<keyword evidence="1" id="KW-0812">Transmembrane</keyword>
<comment type="caution">
    <text evidence="2">The sequence shown here is derived from an EMBL/GenBank/DDBJ whole genome shotgun (WGS) entry which is preliminary data.</text>
</comment>
<dbReference type="RefSeq" id="WP_152279931.1">
    <property type="nucleotide sequence ID" value="NZ_WFKK01000084.1"/>
</dbReference>
<dbReference type="GO" id="GO:0008654">
    <property type="term" value="P:phospholipid biosynthetic process"/>
    <property type="evidence" value="ECO:0007669"/>
    <property type="project" value="InterPro"/>
</dbReference>
<feature type="transmembrane region" description="Helical" evidence="1">
    <location>
        <begin position="165"/>
        <end position="182"/>
    </location>
</feature>
<dbReference type="EMBL" id="WFKK01000084">
    <property type="protein sequence ID" value="KAB7884434.1"/>
    <property type="molecule type" value="Genomic_DNA"/>
</dbReference>
<dbReference type="Proteomes" id="UP000472839">
    <property type="component" value="Unassembled WGS sequence"/>
</dbReference>
<keyword evidence="1" id="KW-1133">Transmembrane helix</keyword>
<evidence type="ECO:0000256" key="1">
    <source>
        <dbReference type="SAM" id="Phobius"/>
    </source>
</evidence>
<dbReference type="AlphaFoldDB" id="A0A6L4WN32"/>
<dbReference type="GO" id="GO:0016780">
    <property type="term" value="F:phosphotransferase activity, for other substituted phosphate groups"/>
    <property type="evidence" value="ECO:0007669"/>
    <property type="project" value="InterPro"/>
</dbReference>